<name>A0ABY6MC88_MORBO</name>
<keyword evidence="1" id="KW-1133">Transmembrane helix</keyword>
<keyword evidence="2" id="KW-0614">Plasmid</keyword>
<geneLocation type="plasmid" evidence="2 3">
    <name>unnamed1</name>
</geneLocation>
<evidence type="ECO:0000256" key="1">
    <source>
        <dbReference type="SAM" id="Phobius"/>
    </source>
</evidence>
<sequence>MSIKKHKVAILVFTIVLLGWISTVYYYEKMQDYHFKNSVEINGVMIDKSILGTSRTDVIKKLGEPKLSALAIKGFENYQYVINNDYYGLVIHYEKLNEDYSVSSVKFIKDNLKNDARLVLIDIQE</sequence>
<dbReference type="RefSeq" id="WP_264697299.1">
    <property type="nucleotide sequence ID" value="NZ_CP087831.1"/>
</dbReference>
<keyword evidence="1" id="KW-0472">Membrane</keyword>
<dbReference type="Proteomes" id="UP001163632">
    <property type="component" value="Plasmid unnamed1"/>
</dbReference>
<keyword evidence="1" id="KW-0812">Transmembrane</keyword>
<keyword evidence="3" id="KW-1185">Reference proteome</keyword>
<gene>
    <name evidence="2" type="ORF">LP092_15355</name>
</gene>
<reference evidence="2" key="1">
    <citation type="journal article" date="2022" name="BMC Microbiol.">
        <title>Whole genome sequencing of Moraxella bovis strains from North America reveals two genotypes with different genetic determinants.</title>
        <authorList>
            <person name="Wynn E.L."/>
            <person name="Hille M.M."/>
            <person name="Loy J.D."/>
            <person name="Schuller G."/>
            <person name="Kuhn K.L."/>
            <person name="Dickey A.M."/>
            <person name="Bono J.L."/>
            <person name="Clawson M.L."/>
        </authorList>
    </citation>
    <scope>NUCLEOTIDE SEQUENCE</scope>
    <source>
        <strain evidence="2">SAM102599</strain>
    </source>
</reference>
<dbReference type="EMBL" id="CP087831">
    <property type="protein sequence ID" value="UZA04743.1"/>
    <property type="molecule type" value="Genomic_DNA"/>
</dbReference>
<proteinExistence type="predicted"/>
<evidence type="ECO:0008006" key="4">
    <source>
        <dbReference type="Google" id="ProtNLM"/>
    </source>
</evidence>
<evidence type="ECO:0000313" key="3">
    <source>
        <dbReference type="Proteomes" id="UP001163632"/>
    </source>
</evidence>
<feature type="transmembrane region" description="Helical" evidence="1">
    <location>
        <begin position="6"/>
        <end position="27"/>
    </location>
</feature>
<protein>
    <recommendedName>
        <fullName evidence="4">Outer membrane protein assembly factor BamE</fullName>
    </recommendedName>
</protein>
<evidence type="ECO:0000313" key="2">
    <source>
        <dbReference type="EMBL" id="UZA04743.1"/>
    </source>
</evidence>
<accession>A0ABY6MC88</accession>
<organism evidence="2 3">
    <name type="scientific">Moraxella bovis</name>
    <dbReference type="NCBI Taxonomy" id="476"/>
    <lineage>
        <taxon>Bacteria</taxon>
        <taxon>Pseudomonadati</taxon>
        <taxon>Pseudomonadota</taxon>
        <taxon>Gammaproteobacteria</taxon>
        <taxon>Moraxellales</taxon>
        <taxon>Moraxellaceae</taxon>
        <taxon>Moraxella</taxon>
    </lineage>
</organism>